<dbReference type="Gramene" id="RZC75676">
    <property type="protein sequence ID" value="RZC75676"/>
    <property type="gene ID" value="C5167_051160"/>
</dbReference>
<dbReference type="PANTHER" id="PTHR47990">
    <property type="entry name" value="2-OXOGLUTARATE (2OG) AND FE(II)-DEPENDENT OXYGENASE SUPERFAMILY PROTEIN-RELATED"/>
    <property type="match status" value="1"/>
</dbReference>
<dbReference type="InterPro" id="IPR050231">
    <property type="entry name" value="Iron_ascorbate_oxido_reductase"/>
</dbReference>
<keyword evidence="6" id="KW-0560">Oxidoreductase</keyword>
<dbReference type="Pfam" id="PF03171">
    <property type="entry name" value="2OG-FeII_Oxy"/>
    <property type="match status" value="1"/>
</dbReference>
<dbReference type="InterPro" id="IPR026992">
    <property type="entry name" value="DIOX_N"/>
</dbReference>
<dbReference type="OMA" id="DSHEWID"/>
<proteinExistence type="inferred from homology"/>
<dbReference type="SUPFAM" id="SSF51197">
    <property type="entry name" value="Clavaminate synthase-like"/>
    <property type="match status" value="1"/>
</dbReference>
<evidence type="ECO:0000256" key="3">
    <source>
        <dbReference type="ARBA" id="ARBA00054658"/>
    </source>
</evidence>
<gene>
    <name evidence="8" type="ORF">C5167_051160</name>
</gene>
<protein>
    <recommendedName>
        <fullName evidence="4">2-oxoglutarate-dependent dioxygenase DAO</fullName>
    </recommendedName>
    <alternativeName>
        <fullName evidence="5">Protein DIOXYGENASE FOR AUXIN OXIDATION</fullName>
    </alternativeName>
</protein>
<evidence type="ECO:0000256" key="6">
    <source>
        <dbReference type="RuleBase" id="RU003682"/>
    </source>
</evidence>
<organism evidence="8 9">
    <name type="scientific">Papaver somniferum</name>
    <name type="common">Opium poppy</name>
    <dbReference type="NCBI Taxonomy" id="3469"/>
    <lineage>
        <taxon>Eukaryota</taxon>
        <taxon>Viridiplantae</taxon>
        <taxon>Streptophyta</taxon>
        <taxon>Embryophyta</taxon>
        <taxon>Tracheophyta</taxon>
        <taxon>Spermatophyta</taxon>
        <taxon>Magnoliopsida</taxon>
        <taxon>Ranunculales</taxon>
        <taxon>Papaveraceae</taxon>
        <taxon>Papaveroideae</taxon>
        <taxon>Papaver</taxon>
    </lineage>
</organism>
<reference evidence="8 9" key="1">
    <citation type="journal article" date="2018" name="Science">
        <title>The opium poppy genome and morphinan production.</title>
        <authorList>
            <person name="Guo L."/>
            <person name="Winzer T."/>
            <person name="Yang X."/>
            <person name="Li Y."/>
            <person name="Ning Z."/>
            <person name="He Z."/>
            <person name="Teodor R."/>
            <person name="Lu Y."/>
            <person name="Bowser T.A."/>
            <person name="Graham I.A."/>
            <person name="Ye K."/>
        </authorList>
    </citation>
    <scope>NUCLEOTIDE SEQUENCE [LARGE SCALE GENOMIC DNA]</scope>
    <source>
        <strain evidence="9">cv. HN1</strain>
        <tissue evidence="8">Leaves</tissue>
    </source>
</reference>
<dbReference type="OrthoDB" id="288590at2759"/>
<dbReference type="PROSITE" id="PS51471">
    <property type="entry name" value="FE2OG_OXY"/>
    <property type="match status" value="1"/>
</dbReference>
<dbReference type="InterPro" id="IPR027443">
    <property type="entry name" value="IPNS-like_sf"/>
</dbReference>
<name>A0A4Y7KS48_PAPSO</name>
<dbReference type="Gene3D" id="2.60.120.330">
    <property type="entry name" value="B-lactam Antibiotic, Isopenicillin N Synthase, Chain"/>
    <property type="match status" value="1"/>
</dbReference>
<sequence length="314" mass="36066">MDSGCGIPCINFSKDPKDLVEGSEGWKKLCIQVREACANYGGFRVVYDKVPDELHEEMLKGLEELFDLPDETKMKNSGSVHHGYLGKFEGQPLYESLGIHNAPILEQSQAFTDLMWPNGNPAFCQTLNSMSRMMQELEGLVRKMIFESLVVKHYYDSHIKDNDYLFRVMKYSAPFTDDWTLGLSPHTDQDLITILYEDRQGLEILSKEGQWLQVVQQPKTFVVMVGKTLMAWSNGRMHTPKHRVMVKGEKDRYSYGLFACLKEGVIVETPKELVDKDHPLLYRPFNYRDYIQYLRANFYLDSALDTFAGTGGEV</sequence>
<evidence type="ECO:0000259" key="7">
    <source>
        <dbReference type="PROSITE" id="PS51471"/>
    </source>
</evidence>
<evidence type="ECO:0000256" key="2">
    <source>
        <dbReference type="ARBA" id="ARBA00023004"/>
    </source>
</evidence>
<comment type="similarity">
    <text evidence="6">Belongs to the iron/ascorbate-dependent oxidoreductase family.</text>
</comment>
<dbReference type="InterPro" id="IPR044861">
    <property type="entry name" value="IPNS-like_FE2OG_OXY"/>
</dbReference>
<dbReference type="AlphaFoldDB" id="A0A4Y7KS48"/>
<evidence type="ECO:0000313" key="9">
    <source>
        <dbReference type="Proteomes" id="UP000316621"/>
    </source>
</evidence>
<keyword evidence="9" id="KW-1185">Reference proteome</keyword>
<dbReference type="GO" id="GO:0016491">
    <property type="term" value="F:oxidoreductase activity"/>
    <property type="evidence" value="ECO:0007669"/>
    <property type="project" value="UniProtKB-KW"/>
</dbReference>
<accession>A0A4Y7KS48</accession>
<dbReference type="Proteomes" id="UP000316621">
    <property type="component" value="Chromosome 8"/>
</dbReference>
<keyword evidence="1 6" id="KW-0479">Metal-binding</keyword>
<dbReference type="GO" id="GO:0046872">
    <property type="term" value="F:metal ion binding"/>
    <property type="evidence" value="ECO:0007669"/>
    <property type="project" value="UniProtKB-KW"/>
</dbReference>
<dbReference type="FunFam" id="2.60.120.330:FF:000017">
    <property type="entry name" value="2-oxoglutarate-dependent dioxygenase DAO"/>
    <property type="match status" value="1"/>
</dbReference>
<evidence type="ECO:0000313" key="8">
    <source>
        <dbReference type="EMBL" id="RZC75676.1"/>
    </source>
</evidence>
<evidence type="ECO:0000256" key="1">
    <source>
        <dbReference type="ARBA" id="ARBA00022723"/>
    </source>
</evidence>
<dbReference type="InterPro" id="IPR005123">
    <property type="entry name" value="Oxoglu/Fe-dep_dioxygenase_dom"/>
</dbReference>
<dbReference type="Pfam" id="PF14226">
    <property type="entry name" value="DIOX_N"/>
    <property type="match status" value="1"/>
</dbReference>
<dbReference type="EMBL" id="CM010722">
    <property type="protein sequence ID" value="RZC75676.1"/>
    <property type="molecule type" value="Genomic_DNA"/>
</dbReference>
<feature type="domain" description="Fe2OG dioxygenase" evidence="7">
    <location>
        <begin position="161"/>
        <end position="261"/>
    </location>
</feature>
<evidence type="ECO:0000256" key="5">
    <source>
        <dbReference type="ARBA" id="ARBA00076740"/>
    </source>
</evidence>
<dbReference type="STRING" id="3469.A0A4Y7KS48"/>
<comment type="function">
    <text evidence="3">2-oxoglutarate-dependent dioxygenase essential for auxin catabolism and maintenance of auxin homeostasis in reproductive organs. Catalyzes the irreversible oxidation of indole-3-acetic acid (IAA) to the biologically inactive 2-oxoindole-3-acetic acid (OxIAA).</text>
</comment>
<keyword evidence="2 6" id="KW-0408">Iron</keyword>
<evidence type="ECO:0000256" key="4">
    <source>
        <dbReference type="ARBA" id="ARBA00074102"/>
    </source>
</evidence>